<gene>
    <name evidence="1" type="ORF">LITE_LOCUS29654</name>
</gene>
<protein>
    <submittedName>
        <fullName evidence="1">Uncharacterized protein</fullName>
    </submittedName>
</protein>
<sequence>MTAKEVNDTWKTNEMKSCYDHKESIINFEEVIRSNINNPCPITEFSKPIELDLKMM</sequence>
<dbReference type="AlphaFoldDB" id="A0AAV0MPG7"/>
<accession>A0AAV0MPG7</accession>
<reference evidence="1" key="1">
    <citation type="submission" date="2022-08" db="EMBL/GenBank/DDBJ databases">
        <authorList>
            <person name="Gutierrez-Valencia J."/>
        </authorList>
    </citation>
    <scope>NUCLEOTIDE SEQUENCE</scope>
</reference>
<dbReference type="Proteomes" id="UP001154282">
    <property type="component" value="Unassembled WGS sequence"/>
</dbReference>
<organism evidence="1 2">
    <name type="scientific">Linum tenue</name>
    <dbReference type="NCBI Taxonomy" id="586396"/>
    <lineage>
        <taxon>Eukaryota</taxon>
        <taxon>Viridiplantae</taxon>
        <taxon>Streptophyta</taxon>
        <taxon>Embryophyta</taxon>
        <taxon>Tracheophyta</taxon>
        <taxon>Spermatophyta</taxon>
        <taxon>Magnoliopsida</taxon>
        <taxon>eudicotyledons</taxon>
        <taxon>Gunneridae</taxon>
        <taxon>Pentapetalae</taxon>
        <taxon>rosids</taxon>
        <taxon>fabids</taxon>
        <taxon>Malpighiales</taxon>
        <taxon>Linaceae</taxon>
        <taxon>Linum</taxon>
    </lineage>
</organism>
<keyword evidence="2" id="KW-1185">Reference proteome</keyword>
<proteinExistence type="predicted"/>
<name>A0AAV0MPG7_9ROSI</name>
<dbReference type="EMBL" id="CAMGYJ010000007">
    <property type="protein sequence ID" value="CAI0448100.1"/>
    <property type="molecule type" value="Genomic_DNA"/>
</dbReference>
<evidence type="ECO:0000313" key="2">
    <source>
        <dbReference type="Proteomes" id="UP001154282"/>
    </source>
</evidence>
<comment type="caution">
    <text evidence="1">The sequence shown here is derived from an EMBL/GenBank/DDBJ whole genome shotgun (WGS) entry which is preliminary data.</text>
</comment>
<evidence type="ECO:0000313" key="1">
    <source>
        <dbReference type="EMBL" id="CAI0448100.1"/>
    </source>
</evidence>